<dbReference type="Proteomes" id="UP001054945">
    <property type="component" value="Unassembled WGS sequence"/>
</dbReference>
<protein>
    <submittedName>
        <fullName evidence="1">Uncharacterized protein</fullName>
    </submittedName>
</protein>
<keyword evidence="2" id="KW-1185">Reference proteome</keyword>
<comment type="caution">
    <text evidence="1">The sequence shown here is derived from an EMBL/GenBank/DDBJ whole genome shotgun (WGS) entry which is preliminary data.</text>
</comment>
<sequence length="98" mass="11182">MAILVEKITTHQAKSTHPNLGDRRVKKAKITKEFPWVMEKNSIKVNTKKIEKEKRKMPYGGQPVGHQDLRICPGSMFSSMDICEYHMGSLLKALSLEL</sequence>
<dbReference type="EMBL" id="BPLR01020276">
    <property type="protein sequence ID" value="GIX76673.1"/>
    <property type="molecule type" value="Genomic_DNA"/>
</dbReference>
<reference evidence="1 2" key="1">
    <citation type="submission" date="2021-06" db="EMBL/GenBank/DDBJ databases">
        <title>Caerostris extrusa draft genome.</title>
        <authorList>
            <person name="Kono N."/>
            <person name="Arakawa K."/>
        </authorList>
    </citation>
    <scope>NUCLEOTIDE SEQUENCE [LARGE SCALE GENOMIC DNA]</scope>
</reference>
<organism evidence="1 2">
    <name type="scientific">Caerostris extrusa</name>
    <name type="common">Bark spider</name>
    <name type="synonym">Caerostris bankana</name>
    <dbReference type="NCBI Taxonomy" id="172846"/>
    <lineage>
        <taxon>Eukaryota</taxon>
        <taxon>Metazoa</taxon>
        <taxon>Ecdysozoa</taxon>
        <taxon>Arthropoda</taxon>
        <taxon>Chelicerata</taxon>
        <taxon>Arachnida</taxon>
        <taxon>Araneae</taxon>
        <taxon>Araneomorphae</taxon>
        <taxon>Entelegynae</taxon>
        <taxon>Araneoidea</taxon>
        <taxon>Araneidae</taxon>
        <taxon>Caerostris</taxon>
    </lineage>
</organism>
<gene>
    <name evidence="1" type="ORF">CEXT_7241</name>
</gene>
<evidence type="ECO:0000313" key="1">
    <source>
        <dbReference type="EMBL" id="GIX76673.1"/>
    </source>
</evidence>
<evidence type="ECO:0000313" key="2">
    <source>
        <dbReference type="Proteomes" id="UP001054945"/>
    </source>
</evidence>
<name>A0AAV4MWL0_CAEEX</name>
<proteinExistence type="predicted"/>
<accession>A0AAV4MWL0</accession>
<dbReference type="AlphaFoldDB" id="A0AAV4MWL0"/>